<evidence type="ECO:0000313" key="2">
    <source>
        <dbReference type="EMBL" id="PQM34667.1"/>
    </source>
</evidence>
<name>A0A314UB57_PRUYE</name>
<reference evidence="2 3" key="1">
    <citation type="submission" date="2018-02" db="EMBL/GenBank/DDBJ databases">
        <title>Draft genome of wild Prunus yedoensis var. nudiflora.</title>
        <authorList>
            <person name="Baek S."/>
            <person name="Kim J.-H."/>
            <person name="Choi K."/>
            <person name="Kim G.-B."/>
            <person name="Cho A."/>
            <person name="Jang H."/>
            <person name="Shin C.-H."/>
            <person name="Yu H.-J."/>
            <person name="Mun J.-H."/>
        </authorList>
    </citation>
    <scope>NUCLEOTIDE SEQUENCE [LARGE SCALE GENOMIC DNA]</scope>
    <source>
        <strain evidence="3">cv. Jeju island</strain>
        <tissue evidence="2">Leaf</tissue>
    </source>
</reference>
<dbReference type="Proteomes" id="UP000250321">
    <property type="component" value="Unassembled WGS sequence"/>
</dbReference>
<keyword evidence="3" id="KW-1185">Reference proteome</keyword>
<dbReference type="AlphaFoldDB" id="A0A314UB57"/>
<gene>
    <name evidence="2" type="ORF">Pyn_13395</name>
</gene>
<protein>
    <submittedName>
        <fullName evidence="2">Uncharacterized protein</fullName>
    </submittedName>
</protein>
<comment type="caution">
    <text evidence="2">The sequence shown here is derived from an EMBL/GenBank/DDBJ whole genome shotgun (WGS) entry which is preliminary data.</text>
</comment>
<evidence type="ECO:0000256" key="1">
    <source>
        <dbReference type="SAM" id="MobiDB-lite"/>
    </source>
</evidence>
<sequence>MHQEKERNWGFWEEKTAHGTPLSSGGEWVPSNEEGTTGSSSTWAPSQRLAVDGLCPISLPHSV</sequence>
<accession>A0A314UB57</accession>
<dbReference type="EMBL" id="PJQY01003773">
    <property type="protein sequence ID" value="PQM34667.1"/>
    <property type="molecule type" value="Genomic_DNA"/>
</dbReference>
<feature type="region of interest" description="Disordered" evidence="1">
    <location>
        <begin position="1"/>
        <end position="47"/>
    </location>
</feature>
<proteinExistence type="predicted"/>
<feature type="compositionally biased region" description="Basic and acidic residues" evidence="1">
    <location>
        <begin position="1"/>
        <end position="17"/>
    </location>
</feature>
<organism evidence="2 3">
    <name type="scientific">Prunus yedoensis var. nudiflora</name>
    <dbReference type="NCBI Taxonomy" id="2094558"/>
    <lineage>
        <taxon>Eukaryota</taxon>
        <taxon>Viridiplantae</taxon>
        <taxon>Streptophyta</taxon>
        <taxon>Embryophyta</taxon>
        <taxon>Tracheophyta</taxon>
        <taxon>Spermatophyta</taxon>
        <taxon>Magnoliopsida</taxon>
        <taxon>eudicotyledons</taxon>
        <taxon>Gunneridae</taxon>
        <taxon>Pentapetalae</taxon>
        <taxon>rosids</taxon>
        <taxon>fabids</taxon>
        <taxon>Rosales</taxon>
        <taxon>Rosaceae</taxon>
        <taxon>Amygdaloideae</taxon>
        <taxon>Amygdaleae</taxon>
        <taxon>Prunus</taxon>
    </lineage>
</organism>
<feature type="compositionally biased region" description="Low complexity" evidence="1">
    <location>
        <begin position="33"/>
        <end position="42"/>
    </location>
</feature>
<evidence type="ECO:0000313" key="3">
    <source>
        <dbReference type="Proteomes" id="UP000250321"/>
    </source>
</evidence>